<proteinExistence type="predicted"/>
<dbReference type="EMBL" id="DWYW01000004">
    <property type="protein sequence ID" value="HJA89196.1"/>
    <property type="molecule type" value="Genomic_DNA"/>
</dbReference>
<name>A0A9D2HX37_9LACT</name>
<gene>
    <name evidence="1" type="ORF">H9948_00200</name>
</gene>
<accession>A0A9D2HX37</accession>
<evidence type="ECO:0000313" key="2">
    <source>
        <dbReference type="Proteomes" id="UP000886856"/>
    </source>
</evidence>
<dbReference type="AlphaFoldDB" id="A0A9D2HX37"/>
<protein>
    <recommendedName>
        <fullName evidence="3">Phage capsid protein</fullName>
    </recommendedName>
</protein>
<reference evidence="1" key="2">
    <citation type="submission" date="2021-04" db="EMBL/GenBank/DDBJ databases">
        <authorList>
            <person name="Gilroy R."/>
        </authorList>
    </citation>
    <scope>NUCLEOTIDE SEQUENCE</scope>
    <source>
        <strain evidence="1">CHK171-505</strain>
    </source>
</reference>
<evidence type="ECO:0000313" key="1">
    <source>
        <dbReference type="EMBL" id="HJA89196.1"/>
    </source>
</evidence>
<sequence>MKNKNLLPLRLQMFAVEANLTRNLGTALSIDFAEQFGQRFKTLSELLGVQRTLPMAAGTVLKTYTSSVTLDGTTVEPGDIIPLSKVVLEDGPTQELAWDKKRKAVPMEDIQKYGFQKAITLTDAKLLNEIQKGVRTKLLAQLASGTGTATGIGLQATMAQNWAAVTAKFDEDDVQVISFMNPFDAADYLGQANVTVQNAFGMTYLEGFLNNRVVFMSAEIPQGTVYSTADQNLVAAYALMSGGEIGQAFDFTTDNTGLIGITHDIDKSRLTAETITAYGIVLFAERLDGVVVGTIAEAPEA</sequence>
<comment type="caution">
    <text evidence="1">The sequence shown here is derived from an EMBL/GenBank/DDBJ whole genome shotgun (WGS) entry which is preliminary data.</text>
</comment>
<evidence type="ECO:0008006" key="3">
    <source>
        <dbReference type="Google" id="ProtNLM"/>
    </source>
</evidence>
<reference evidence="1" key="1">
    <citation type="journal article" date="2021" name="PeerJ">
        <title>Extensive microbial diversity within the chicken gut microbiome revealed by metagenomics and culture.</title>
        <authorList>
            <person name="Gilroy R."/>
            <person name="Ravi A."/>
            <person name="Getino M."/>
            <person name="Pursley I."/>
            <person name="Horton D.L."/>
            <person name="Alikhan N.F."/>
            <person name="Baker D."/>
            <person name="Gharbi K."/>
            <person name="Hall N."/>
            <person name="Watson M."/>
            <person name="Adriaenssens E.M."/>
            <person name="Foster-Nyarko E."/>
            <person name="Jarju S."/>
            <person name="Secka A."/>
            <person name="Antonio M."/>
            <person name="Oren A."/>
            <person name="Chaudhuri R.R."/>
            <person name="La Ragione R."/>
            <person name="Hildebrand F."/>
            <person name="Pallen M.J."/>
        </authorList>
    </citation>
    <scope>NUCLEOTIDE SEQUENCE</scope>
    <source>
        <strain evidence="1">CHK171-505</strain>
    </source>
</reference>
<dbReference type="Proteomes" id="UP000886856">
    <property type="component" value="Unassembled WGS sequence"/>
</dbReference>
<organism evidence="1 2">
    <name type="scientific">Candidatus Jeotgalibaca merdavium</name>
    <dbReference type="NCBI Taxonomy" id="2838627"/>
    <lineage>
        <taxon>Bacteria</taxon>
        <taxon>Bacillati</taxon>
        <taxon>Bacillota</taxon>
        <taxon>Bacilli</taxon>
        <taxon>Lactobacillales</taxon>
        <taxon>Carnobacteriaceae</taxon>
        <taxon>Jeotgalibaca</taxon>
    </lineage>
</organism>